<reference evidence="1" key="1">
    <citation type="submission" date="2023-12" db="EMBL/GenBank/DDBJ databases">
        <title>Genome assembly of Anisodus tanguticus.</title>
        <authorList>
            <person name="Wang Y.-J."/>
        </authorList>
    </citation>
    <scope>NUCLEOTIDE SEQUENCE</scope>
    <source>
        <strain evidence="1">KB-2021</strain>
        <tissue evidence="1">Leaf</tissue>
    </source>
</reference>
<evidence type="ECO:0000313" key="2">
    <source>
        <dbReference type="Proteomes" id="UP001291623"/>
    </source>
</evidence>
<comment type="caution">
    <text evidence="1">The sequence shown here is derived from an EMBL/GenBank/DDBJ whole genome shotgun (WGS) entry which is preliminary data.</text>
</comment>
<proteinExistence type="predicted"/>
<gene>
    <name evidence="1" type="ORF">RND71_034273</name>
</gene>
<protein>
    <submittedName>
        <fullName evidence="1">Uncharacterized protein</fullName>
    </submittedName>
</protein>
<dbReference type="Proteomes" id="UP001291623">
    <property type="component" value="Unassembled WGS sequence"/>
</dbReference>
<dbReference type="AlphaFoldDB" id="A0AAE1V413"/>
<keyword evidence="2" id="KW-1185">Reference proteome</keyword>
<sequence>MSSLFFFTSSGLNSYAARFLQESQNSLTTSHFETINEQPVFRISLQWKDLSIIDKCPNSNVFPANAGTGKYDERFPRLKFLLLKYLAIWYLRANGDHFSCRARLFIKASGTWIPSLMISHN</sequence>
<dbReference type="EMBL" id="JAVYJV010000018">
    <property type="protein sequence ID" value="KAK4347934.1"/>
    <property type="molecule type" value="Genomic_DNA"/>
</dbReference>
<name>A0AAE1V413_9SOLA</name>
<organism evidence="1 2">
    <name type="scientific">Anisodus tanguticus</name>
    <dbReference type="NCBI Taxonomy" id="243964"/>
    <lineage>
        <taxon>Eukaryota</taxon>
        <taxon>Viridiplantae</taxon>
        <taxon>Streptophyta</taxon>
        <taxon>Embryophyta</taxon>
        <taxon>Tracheophyta</taxon>
        <taxon>Spermatophyta</taxon>
        <taxon>Magnoliopsida</taxon>
        <taxon>eudicotyledons</taxon>
        <taxon>Gunneridae</taxon>
        <taxon>Pentapetalae</taxon>
        <taxon>asterids</taxon>
        <taxon>lamiids</taxon>
        <taxon>Solanales</taxon>
        <taxon>Solanaceae</taxon>
        <taxon>Solanoideae</taxon>
        <taxon>Hyoscyameae</taxon>
        <taxon>Anisodus</taxon>
    </lineage>
</organism>
<accession>A0AAE1V413</accession>
<evidence type="ECO:0000313" key="1">
    <source>
        <dbReference type="EMBL" id="KAK4347934.1"/>
    </source>
</evidence>